<keyword evidence="2" id="KW-0812">Transmembrane</keyword>
<evidence type="ECO:0000256" key="2">
    <source>
        <dbReference type="SAM" id="Phobius"/>
    </source>
</evidence>
<dbReference type="GO" id="GO:0016787">
    <property type="term" value="F:hydrolase activity"/>
    <property type="evidence" value="ECO:0007669"/>
    <property type="project" value="UniProtKB-KW"/>
</dbReference>
<evidence type="ECO:0000256" key="1">
    <source>
        <dbReference type="ARBA" id="ARBA00022729"/>
    </source>
</evidence>
<keyword evidence="1" id="KW-0732">Signal</keyword>
<dbReference type="Gene3D" id="3.20.20.80">
    <property type="entry name" value="Glycosidases"/>
    <property type="match status" value="1"/>
</dbReference>
<dbReference type="EMBL" id="JACJQY010000009">
    <property type="protein sequence ID" value="MBD2316830.1"/>
    <property type="molecule type" value="Genomic_DNA"/>
</dbReference>
<dbReference type="Pfam" id="PF02638">
    <property type="entry name" value="GHL10"/>
    <property type="match status" value="1"/>
</dbReference>
<dbReference type="PANTHER" id="PTHR43405">
    <property type="entry name" value="GLYCOSYL HYDROLASE DIGH"/>
    <property type="match status" value="1"/>
</dbReference>
<dbReference type="InterPro" id="IPR003790">
    <property type="entry name" value="GHL10"/>
</dbReference>
<dbReference type="PANTHER" id="PTHR43405:SF1">
    <property type="entry name" value="GLYCOSYL HYDROLASE DIGH"/>
    <property type="match status" value="1"/>
</dbReference>
<accession>A0ABR8C9U1</accession>
<dbReference type="Proteomes" id="UP000618445">
    <property type="component" value="Unassembled WGS sequence"/>
</dbReference>
<name>A0ABR8C9U1_9CYAN</name>
<feature type="transmembrane region" description="Helical" evidence="2">
    <location>
        <begin position="38"/>
        <end position="61"/>
    </location>
</feature>
<evidence type="ECO:0000313" key="4">
    <source>
        <dbReference type="EMBL" id="MBD2316830.1"/>
    </source>
</evidence>
<sequence>MRLMQLLPSVMPQNWQENNFRHNLKHSFRQMWRSRKRFLSFLFVVTFAITIFLHSLIPAFLVNDQAIAQIKSQIPQLNQPIIPPSPPINQPVDKRQEIRGVWLTSNDFSVIRDRQQLSKALKQLKQLNFNTIYPVVWNSGYVMYPSTVAQEAGIQPFVYRGLEGQDIVEDIIAQGHQNNLLVMPWYEFGFMAPQMSELAIAHPDWLTQQRNGDKTSITAAGEVAWLNPFHPEVQQFLTDLILEAVSKYDLDGIQFDDHTSLPKTFGYDRYTLNLYRQETKKEAPADVNNPEWVRWRANKITAFMARLSKAVKQRKPNVIFSVSPNYHDFAYRQQLQDWLSWVRQGFVDELLVQVYRDDLDDFLSQISRPEIVEVQGKISTAIAILSGLRNSNVPMSRVYSQAVNARNRGLGVSFFYYKSLWGYGPESIADRQRDFQYLFRSPAPRFANRN</sequence>
<feature type="domain" description="Glycosyl hydrolase-like 10" evidence="3">
    <location>
        <begin position="97"/>
        <end position="398"/>
    </location>
</feature>
<keyword evidence="2" id="KW-1133">Transmembrane helix</keyword>
<dbReference type="InterPro" id="IPR017853">
    <property type="entry name" value="GH"/>
</dbReference>
<evidence type="ECO:0000313" key="5">
    <source>
        <dbReference type="Proteomes" id="UP000618445"/>
    </source>
</evidence>
<proteinExistence type="predicted"/>
<organism evidence="4 5">
    <name type="scientific">Phormidium tenue FACHB-1050</name>
    <dbReference type="NCBI Taxonomy" id="2692857"/>
    <lineage>
        <taxon>Bacteria</taxon>
        <taxon>Bacillati</taxon>
        <taxon>Cyanobacteriota</taxon>
        <taxon>Cyanophyceae</taxon>
        <taxon>Oscillatoriophycideae</taxon>
        <taxon>Oscillatoriales</taxon>
        <taxon>Oscillatoriaceae</taxon>
        <taxon>Phormidium</taxon>
    </lineage>
</organism>
<comment type="caution">
    <text evidence="4">The sequence shown here is derived from an EMBL/GenBank/DDBJ whole genome shotgun (WGS) entry which is preliminary data.</text>
</comment>
<keyword evidence="2" id="KW-0472">Membrane</keyword>
<keyword evidence="4" id="KW-0378">Hydrolase</keyword>
<keyword evidence="5" id="KW-1185">Reference proteome</keyword>
<protein>
    <submittedName>
        <fullName evidence="4">Glycoside hydrolase family 10 protein</fullName>
    </submittedName>
</protein>
<gene>
    <name evidence="4" type="ORF">H6G05_08215</name>
</gene>
<reference evidence="4 5" key="1">
    <citation type="journal article" date="2020" name="ISME J.">
        <title>Comparative genomics reveals insights into cyanobacterial evolution and habitat adaptation.</title>
        <authorList>
            <person name="Chen M.Y."/>
            <person name="Teng W.K."/>
            <person name="Zhao L."/>
            <person name="Hu C.X."/>
            <person name="Zhou Y.K."/>
            <person name="Han B.P."/>
            <person name="Song L.R."/>
            <person name="Shu W.S."/>
        </authorList>
    </citation>
    <scope>NUCLEOTIDE SEQUENCE [LARGE SCALE GENOMIC DNA]</scope>
    <source>
        <strain evidence="4 5">FACHB-1050</strain>
    </source>
</reference>
<dbReference type="SUPFAM" id="SSF51445">
    <property type="entry name" value="(Trans)glycosidases"/>
    <property type="match status" value="1"/>
</dbReference>
<dbReference type="InterPro" id="IPR052177">
    <property type="entry name" value="Divisome_Glycosyl_Hydrolase"/>
</dbReference>
<evidence type="ECO:0000259" key="3">
    <source>
        <dbReference type="Pfam" id="PF02638"/>
    </source>
</evidence>